<evidence type="ECO:0000313" key="1">
    <source>
        <dbReference type="EMBL" id="JAH66819.1"/>
    </source>
</evidence>
<name>A0A0E9ULV3_ANGAN</name>
<accession>A0A0E9ULV3</accession>
<dbReference type="EMBL" id="GBXM01041758">
    <property type="protein sequence ID" value="JAH66819.1"/>
    <property type="molecule type" value="Transcribed_RNA"/>
</dbReference>
<organism evidence="1">
    <name type="scientific">Anguilla anguilla</name>
    <name type="common">European freshwater eel</name>
    <name type="synonym">Muraena anguilla</name>
    <dbReference type="NCBI Taxonomy" id="7936"/>
    <lineage>
        <taxon>Eukaryota</taxon>
        <taxon>Metazoa</taxon>
        <taxon>Chordata</taxon>
        <taxon>Craniata</taxon>
        <taxon>Vertebrata</taxon>
        <taxon>Euteleostomi</taxon>
        <taxon>Actinopterygii</taxon>
        <taxon>Neopterygii</taxon>
        <taxon>Teleostei</taxon>
        <taxon>Anguilliformes</taxon>
        <taxon>Anguillidae</taxon>
        <taxon>Anguilla</taxon>
    </lineage>
</organism>
<protein>
    <submittedName>
        <fullName evidence="1">Uncharacterized protein</fullName>
    </submittedName>
</protein>
<dbReference type="AlphaFoldDB" id="A0A0E9ULV3"/>
<proteinExistence type="predicted"/>
<sequence length="19" mass="2216">MYTGRLLDAIAHCQLYYLA</sequence>
<reference evidence="1" key="1">
    <citation type="submission" date="2014-11" db="EMBL/GenBank/DDBJ databases">
        <authorList>
            <person name="Amaro Gonzalez C."/>
        </authorList>
    </citation>
    <scope>NUCLEOTIDE SEQUENCE</scope>
</reference>
<reference evidence="1" key="2">
    <citation type="journal article" date="2015" name="Fish Shellfish Immunol.">
        <title>Early steps in the European eel (Anguilla anguilla)-Vibrio vulnificus interaction in the gills: Role of the RtxA13 toxin.</title>
        <authorList>
            <person name="Callol A."/>
            <person name="Pajuelo D."/>
            <person name="Ebbesson L."/>
            <person name="Teles M."/>
            <person name="MacKenzie S."/>
            <person name="Amaro C."/>
        </authorList>
    </citation>
    <scope>NUCLEOTIDE SEQUENCE</scope>
</reference>